<organism evidence="2 3">
    <name type="scientific">Cotesia congregata</name>
    <name type="common">Parasitoid wasp</name>
    <name type="synonym">Apanteles congregatus</name>
    <dbReference type="NCBI Taxonomy" id="51543"/>
    <lineage>
        <taxon>Eukaryota</taxon>
        <taxon>Metazoa</taxon>
        <taxon>Ecdysozoa</taxon>
        <taxon>Arthropoda</taxon>
        <taxon>Hexapoda</taxon>
        <taxon>Insecta</taxon>
        <taxon>Pterygota</taxon>
        <taxon>Neoptera</taxon>
        <taxon>Endopterygota</taxon>
        <taxon>Hymenoptera</taxon>
        <taxon>Apocrita</taxon>
        <taxon>Ichneumonoidea</taxon>
        <taxon>Braconidae</taxon>
        <taxon>Microgastrinae</taxon>
        <taxon>Cotesia</taxon>
    </lineage>
</organism>
<evidence type="ECO:0000313" key="3">
    <source>
        <dbReference type="Proteomes" id="UP000786811"/>
    </source>
</evidence>
<keyword evidence="1" id="KW-1133">Transmembrane helix</keyword>
<protein>
    <submittedName>
        <fullName evidence="2">Uncharacterized protein</fullName>
    </submittedName>
</protein>
<reference evidence="2" key="1">
    <citation type="submission" date="2021-04" db="EMBL/GenBank/DDBJ databases">
        <authorList>
            <person name="Chebbi M.A.C M."/>
        </authorList>
    </citation>
    <scope>NUCLEOTIDE SEQUENCE</scope>
</reference>
<accession>A0A8J2MQS4</accession>
<evidence type="ECO:0000313" key="2">
    <source>
        <dbReference type="EMBL" id="CAG5102246.1"/>
    </source>
</evidence>
<name>A0A8J2MQS4_COTCN</name>
<keyword evidence="1" id="KW-0472">Membrane</keyword>
<dbReference type="AlphaFoldDB" id="A0A8J2MQS4"/>
<comment type="caution">
    <text evidence="2">The sequence shown here is derived from an EMBL/GenBank/DDBJ whole genome shotgun (WGS) entry which is preliminary data.</text>
</comment>
<dbReference type="EMBL" id="CAJNRD030001123">
    <property type="protein sequence ID" value="CAG5102246.1"/>
    <property type="molecule type" value="Genomic_DNA"/>
</dbReference>
<dbReference type="Proteomes" id="UP000786811">
    <property type="component" value="Unassembled WGS sequence"/>
</dbReference>
<evidence type="ECO:0000256" key="1">
    <source>
        <dbReference type="SAM" id="Phobius"/>
    </source>
</evidence>
<sequence>MLCRLDWSDEYAQNPTWWKRRSALERGLTIIAVCGVLLCIALAISIGVIVSNSRSCNGTDAEGIVID</sequence>
<keyword evidence="3" id="KW-1185">Reference proteome</keyword>
<keyword evidence="1" id="KW-0812">Transmembrane</keyword>
<proteinExistence type="predicted"/>
<feature type="transmembrane region" description="Helical" evidence="1">
    <location>
        <begin position="28"/>
        <end position="50"/>
    </location>
</feature>
<dbReference type="OrthoDB" id="8196641at2759"/>
<gene>
    <name evidence="2" type="ORF">HICCMSTLAB_LOCUS10919</name>
</gene>